<evidence type="ECO:0008006" key="3">
    <source>
        <dbReference type="Google" id="ProtNLM"/>
    </source>
</evidence>
<sequence length="231" mass="26007">MDTSEIKQRLVRPAVKFSAGGFRPLGTDEESWLGNVFLFRPDEGVPTNQAGQQLLPYAQFYLPTLPFISPRLKGVRVLTVFISNPFPEHFEPMGNNWVIREYGPQDVLVRKALSADDSFLKAFPLKAQAVPEDFPLWDGGGVPADVEQAILKLERAGEIQSYYDLITHTYEHKIGGYPSFCQAGVDPGEGFEFVFQISSDAKIGLNVIDSGSLMFWKHIETGEWALYYDFY</sequence>
<comment type="caution">
    <text evidence="1">The sequence shown here is derived from an EMBL/GenBank/DDBJ whole genome shotgun (WGS) entry which is preliminary data.</text>
</comment>
<dbReference type="RefSeq" id="WP_043047538.1">
    <property type="nucleotide sequence ID" value="NZ_JXCQ01000009.1"/>
</dbReference>
<protein>
    <recommendedName>
        <fullName evidence="3">DUF1963 domain-containing protein</fullName>
    </recommendedName>
</protein>
<name>A0A0D0TQB3_PSEFL</name>
<reference evidence="1 2" key="1">
    <citation type="submission" date="2015-01" db="EMBL/GenBank/DDBJ databases">
        <title>Genome sequence of the beneficial rhizobacterium Pseudomonas fluorescens 2-79.</title>
        <authorList>
            <person name="Thuermer A."/>
            <person name="Daniel R."/>
        </authorList>
    </citation>
    <scope>NUCLEOTIDE SEQUENCE [LARGE SCALE GENOMIC DNA]</scope>
    <source>
        <strain evidence="1 2">2-79</strain>
    </source>
</reference>
<dbReference type="Proteomes" id="UP000032210">
    <property type="component" value="Unassembled WGS sequence"/>
</dbReference>
<evidence type="ECO:0000313" key="2">
    <source>
        <dbReference type="Proteomes" id="UP000032210"/>
    </source>
</evidence>
<dbReference type="AlphaFoldDB" id="A0A0D0TQB3"/>
<dbReference type="Pfam" id="PF09234">
    <property type="entry name" value="DUF1963"/>
    <property type="match status" value="1"/>
</dbReference>
<organism evidence="1 2">
    <name type="scientific">Pseudomonas fluorescens</name>
    <dbReference type="NCBI Taxonomy" id="294"/>
    <lineage>
        <taxon>Bacteria</taxon>
        <taxon>Pseudomonadati</taxon>
        <taxon>Pseudomonadota</taxon>
        <taxon>Gammaproteobacteria</taxon>
        <taxon>Pseudomonadales</taxon>
        <taxon>Pseudomonadaceae</taxon>
        <taxon>Pseudomonas</taxon>
    </lineage>
</organism>
<dbReference type="PATRIC" id="fig|294.125.peg.1473"/>
<dbReference type="InterPro" id="IPR015315">
    <property type="entry name" value="DUF1963"/>
</dbReference>
<accession>A0A0D0TQB3</accession>
<proteinExistence type="predicted"/>
<gene>
    <name evidence="1" type="ORF">PFLU3_14320</name>
</gene>
<dbReference type="Gene3D" id="2.30.320.10">
    <property type="entry name" value="YwqG-like"/>
    <property type="match status" value="1"/>
</dbReference>
<dbReference type="EMBL" id="JXCQ01000009">
    <property type="protein sequence ID" value="KIR23020.1"/>
    <property type="molecule type" value="Genomic_DNA"/>
</dbReference>
<evidence type="ECO:0000313" key="1">
    <source>
        <dbReference type="EMBL" id="KIR23020.1"/>
    </source>
</evidence>